<dbReference type="EMBL" id="BARV01029139">
    <property type="protein sequence ID" value="GAI41596.1"/>
    <property type="molecule type" value="Genomic_DNA"/>
</dbReference>
<organism evidence="1">
    <name type="scientific">marine sediment metagenome</name>
    <dbReference type="NCBI Taxonomy" id="412755"/>
    <lineage>
        <taxon>unclassified sequences</taxon>
        <taxon>metagenomes</taxon>
        <taxon>ecological metagenomes</taxon>
    </lineage>
</organism>
<sequence>MGTIDKVLFVRPRWDDNYISPGARFPYLMYYMHWRHEDIVQLAISLRANSGL</sequence>
<accession>X1PGI8</accession>
<evidence type="ECO:0000313" key="1">
    <source>
        <dbReference type="EMBL" id="GAI41596.1"/>
    </source>
</evidence>
<gene>
    <name evidence="1" type="ORF">S06H3_46525</name>
</gene>
<proteinExistence type="predicted"/>
<reference evidence="1" key="1">
    <citation type="journal article" date="2014" name="Front. Microbiol.">
        <title>High frequency of phylogenetically diverse reductive dehalogenase-homologous genes in deep subseafloor sedimentary metagenomes.</title>
        <authorList>
            <person name="Kawai M."/>
            <person name="Futagami T."/>
            <person name="Toyoda A."/>
            <person name="Takaki Y."/>
            <person name="Nishi S."/>
            <person name="Hori S."/>
            <person name="Arai W."/>
            <person name="Tsubouchi T."/>
            <person name="Morono Y."/>
            <person name="Uchiyama I."/>
            <person name="Ito T."/>
            <person name="Fujiyama A."/>
            <person name="Inagaki F."/>
            <person name="Takami H."/>
        </authorList>
    </citation>
    <scope>NUCLEOTIDE SEQUENCE</scope>
    <source>
        <strain evidence="1">Expedition CK06-06</strain>
    </source>
</reference>
<feature type="non-terminal residue" evidence="1">
    <location>
        <position position="52"/>
    </location>
</feature>
<comment type="caution">
    <text evidence="1">The sequence shown here is derived from an EMBL/GenBank/DDBJ whole genome shotgun (WGS) entry which is preliminary data.</text>
</comment>
<dbReference type="AlphaFoldDB" id="X1PGI8"/>
<name>X1PGI8_9ZZZZ</name>
<protein>
    <submittedName>
        <fullName evidence="1">Uncharacterized protein</fullName>
    </submittedName>
</protein>